<protein>
    <submittedName>
        <fullName evidence="1">Uncharacterized protein</fullName>
    </submittedName>
</protein>
<dbReference type="AlphaFoldDB" id="A0A2P2Q7B5"/>
<accession>A0A2P2Q7B5</accession>
<organism evidence="1">
    <name type="scientific">Rhizophora mucronata</name>
    <name type="common">Asiatic mangrove</name>
    <dbReference type="NCBI Taxonomy" id="61149"/>
    <lineage>
        <taxon>Eukaryota</taxon>
        <taxon>Viridiplantae</taxon>
        <taxon>Streptophyta</taxon>
        <taxon>Embryophyta</taxon>
        <taxon>Tracheophyta</taxon>
        <taxon>Spermatophyta</taxon>
        <taxon>Magnoliopsida</taxon>
        <taxon>eudicotyledons</taxon>
        <taxon>Gunneridae</taxon>
        <taxon>Pentapetalae</taxon>
        <taxon>rosids</taxon>
        <taxon>fabids</taxon>
        <taxon>Malpighiales</taxon>
        <taxon>Rhizophoraceae</taxon>
        <taxon>Rhizophora</taxon>
    </lineage>
</organism>
<name>A0A2P2Q7B5_RHIMU</name>
<sequence>MSHEYFISCFQDHQVPLQHFLS</sequence>
<evidence type="ECO:0000313" key="1">
    <source>
        <dbReference type="EMBL" id="MBX62857.1"/>
    </source>
</evidence>
<reference evidence="1" key="1">
    <citation type="submission" date="2018-02" db="EMBL/GenBank/DDBJ databases">
        <title>Rhizophora mucronata_Transcriptome.</title>
        <authorList>
            <person name="Meera S.P."/>
            <person name="Sreeshan A."/>
            <person name="Augustine A."/>
        </authorList>
    </citation>
    <scope>NUCLEOTIDE SEQUENCE</scope>
    <source>
        <tissue evidence="1">Leaf</tissue>
    </source>
</reference>
<dbReference type="EMBL" id="GGEC01082373">
    <property type="protein sequence ID" value="MBX62857.1"/>
    <property type="molecule type" value="Transcribed_RNA"/>
</dbReference>
<proteinExistence type="predicted"/>